<dbReference type="InterPro" id="IPR036816">
    <property type="entry name" value="RNaseA-like_dom_sf"/>
</dbReference>
<reference evidence="3 4" key="2">
    <citation type="submission" date="2017-04" db="EMBL/GenBank/DDBJ databases">
        <title>CpG methylation of centromeres and impact of large insertions on vertebrate speciation.</title>
        <authorList>
            <person name="Ichikawa K."/>
            <person name="Yoshimura J."/>
            <person name="Morishita S."/>
        </authorList>
    </citation>
    <scope>NUCLEOTIDE SEQUENCE</scope>
    <source>
        <strain evidence="3 4">HSOK</strain>
    </source>
</reference>
<feature type="domain" description="Ribonuclease A-domain" evidence="2">
    <location>
        <begin position="21"/>
        <end position="137"/>
    </location>
</feature>
<evidence type="ECO:0000313" key="4">
    <source>
        <dbReference type="Proteomes" id="UP000265200"/>
    </source>
</evidence>
<evidence type="ECO:0000259" key="2">
    <source>
        <dbReference type="SMART" id="SM00092"/>
    </source>
</evidence>
<dbReference type="Gene3D" id="3.10.130.10">
    <property type="entry name" value="Ribonuclease A-like domain"/>
    <property type="match status" value="1"/>
</dbReference>
<evidence type="ECO:0000256" key="1">
    <source>
        <dbReference type="SAM" id="SignalP"/>
    </source>
</evidence>
<dbReference type="AlphaFoldDB" id="A0A3P9HUS2"/>
<evidence type="ECO:0000313" key="3">
    <source>
        <dbReference type="Ensembl" id="ENSORLP00015011448.1"/>
    </source>
</evidence>
<reference key="1">
    <citation type="journal article" date="2007" name="Nature">
        <title>The medaka draft genome and insights into vertebrate genome evolution.</title>
        <authorList>
            <person name="Kasahara M."/>
            <person name="Naruse K."/>
            <person name="Sasaki S."/>
            <person name="Nakatani Y."/>
            <person name="Qu W."/>
            <person name="Ahsan B."/>
            <person name="Yamada T."/>
            <person name="Nagayasu Y."/>
            <person name="Doi K."/>
            <person name="Kasai Y."/>
            <person name="Jindo T."/>
            <person name="Kobayashi D."/>
            <person name="Shimada A."/>
            <person name="Toyoda A."/>
            <person name="Kuroki Y."/>
            <person name="Fujiyama A."/>
            <person name="Sasaki T."/>
            <person name="Shimizu A."/>
            <person name="Asakawa S."/>
            <person name="Shimizu N."/>
            <person name="Hashimoto S."/>
            <person name="Yang J."/>
            <person name="Lee Y."/>
            <person name="Matsushima K."/>
            <person name="Sugano S."/>
            <person name="Sakaizumi M."/>
            <person name="Narita T."/>
            <person name="Ohishi K."/>
            <person name="Haga S."/>
            <person name="Ohta F."/>
            <person name="Nomoto H."/>
            <person name="Nogata K."/>
            <person name="Morishita T."/>
            <person name="Endo T."/>
            <person name="Shin-I T."/>
            <person name="Takeda H."/>
            <person name="Morishita S."/>
            <person name="Kohara Y."/>
        </authorList>
    </citation>
    <scope>NUCLEOTIDE SEQUENCE [LARGE SCALE GENOMIC DNA]</scope>
    <source>
        <strain>Hd-rR</strain>
    </source>
</reference>
<organism evidence="3 4">
    <name type="scientific">Oryzias latipes</name>
    <name type="common">Japanese rice fish</name>
    <name type="synonym">Japanese killifish</name>
    <dbReference type="NCBI Taxonomy" id="8090"/>
    <lineage>
        <taxon>Eukaryota</taxon>
        <taxon>Metazoa</taxon>
        <taxon>Chordata</taxon>
        <taxon>Craniata</taxon>
        <taxon>Vertebrata</taxon>
        <taxon>Euteleostomi</taxon>
        <taxon>Actinopterygii</taxon>
        <taxon>Neopterygii</taxon>
        <taxon>Teleostei</taxon>
        <taxon>Neoteleostei</taxon>
        <taxon>Acanthomorphata</taxon>
        <taxon>Ovalentaria</taxon>
        <taxon>Atherinomorphae</taxon>
        <taxon>Beloniformes</taxon>
        <taxon>Adrianichthyidae</taxon>
        <taxon>Oryziinae</taxon>
        <taxon>Oryzias</taxon>
    </lineage>
</organism>
<protein>
    <recommendedName>
        <fullName evidence="2">Ribonuclease A-domain domain-containing protein</fullName>
    </recommendedName>
</protein>
<keyword evidence="1" id="KW-0732">Signal</keyword>
<dbReference type="PROSITE" id="PS00127">
    <property type="entry name" value="RNASE_PANCREATIC"/>
    <property type="match status" value="1"/>
</dbReference>
<dbReference type="Proteomes" id="UP000265200">
    <property type="component" value="Chromosome 2"/>
</dbReference>
<dbReference type="Pfam" id="PF00074">
    <property type="entry name" value="RnaseA"/>
    <property type="match status" value="1"/>
</dbReference>
<name>A0A3P9HUS2_ORYLA</name>
<reference evidence="3" key="4">
    <citation type="submission" date="2025-09" db="UniProtKB">
        <authorList>
            <consortium name="Ensembl"/>
        </authorList>
    </citation>
    <scope>IDENTIFICATION</scope>
    <source>
        <strain evidence="3">HSOK</strain>
    </source>
</reference>
<dbReference type="InterPro" id="IPR023411">
    <property type="entry name" value="RNaseA_AS"/>
</dbReference>
<dbReference type="Ensembl" id="ENSORLT00015032219.1">
    <property type="protein sequence ID" value="ENSORLP00015011448.1"/>
    <property type="gene ID" value="ENSORLG00015012251.1"/>
</dbReference>
<feature type="signal peptide" evidence="1">
    <location>
        <begin position="1"/>
        <end position="19"/>
    </location>
</feature>
<dbReference type="SUPFAM" id="SSF54076">
    <property type="entry name" value="RNase A-like"/>
    <property type="match status" value="1"/>
</dbReference>
<dbReference type="InterPro" id="IPR023412">
    <property type="entry name" value="RNaseA_domain"/>
</dbReference>
<accession>A0A3P9HUS2</accession>
<dbReference type="SMART" id="SM00092">
    <property type="entry name" value="RNAse_Pc"/>
    <property type="match status" value="1"/>
</dbReference>
<sequence>MKIQVISVLLLLSAEHIFGLDFYQKHVVTKWDRDCDEKMKAINKGLIKCKYKNTFIVDLNNLLGDICKGQQDQVHVTSKQRFDTYDCVQDSDDFLPEDPVEKKDCTYREGKKKSIKIDVVCGRYDKPVHYGKPDGRITHGKKKK</sequence>
<reference evidence="3" key="3">
    <citation type="submission" date="2025-08" db="UniProtKB">
        <authorList>
            <consortium name="Ensembl"/>
        </authorList>
    </citation>
    <scope>IDENTIFICATION</scope>
    <source>
        <strain evidence="3">HSOK</strain>
    </source>
</reference>
<proteinExistence type="predicted"/>
<feature type="chain" id="PRO_5036472917" description="Ribonuclease A-domain domain-containing protein" evidence="1">
    <location>
        <begin position="20"/>
        <end position="144"/>
    </location>
</feature>